<dbReference type="Proteomes" id="UP000567067">
    <property type="component" value="Unassembled WGS sequence"/>
</dbReference>
<feature type="domain" description="S1 motif" evidence="6">
    <location>
        <begin position="50"/>
        <end position="128"/>
    </location>
</feature>
<keyword evidence="3 7" id="KW-0378">Hydrolase</keyword>
<dbReference type="GO" id="GO:0004540">
    <property type="term" value="F:RNA nuclease activity"/>
    <property type="evidence" value="ECO:0007669"/>
    <property type="project" value="InterPro"/>
</dbReference>
<evidence type="ECO:0000256" key="1">
    <source>
        <dbReference type="ARBA" id="ARBA00001946"/>
    </source>
</evidence>
<keyword evidence="2" id="KW-0479">Metal-binding</keyword>
<comment type="caution">
    <text evidence="7">The sequence shown here is derived from an EMBL/GenBank/DDBJ whole genome shotgun (WGS) entry which is preliminary data.</text>
</comment>
<dbReference type="PROSITE" id="PS50126">
    <property type="entry name" value="S1"/>
    <property type="match status" value="1"/>
</dbReference>
<dbReference type="SUPFAM" id="SSF50249">
    <property type="entry name" value="Nucleic acid-binding proteins"/>
    <property type="match status" value="1"/>
</dbReference>
<dbReference type="SMART" id="SM00316">
    <property type="entry name" value="S1"/>
    <property type="match status" value="1"/>
</dbReference>
<reference evidence="7 8" key="1">
    <citation type="submission" date="2020-08" db="EMBL/GenBank/DDBJ databases">
        <title>Genomic Encyclopedia of Type Strains, Phase III (KMG-III): the genomes of soil and plant-associated and newly described type strains.</title>
        <authorList>
            <person name="Whitman W."/>
        </authorList>
    </citation>
    <scope>NUCLEOTIDE SEQUENCE [LARGE SCALE GENOMIC DNA]</scope>
    <source>
        <strain evidence="7 8">CECT 8693</strain>
    </source>
</reference>
<dbReference type="InterPro" id="IPR019307">
    <property type="entry name" value="RNA-bd_AU-1/RNase_E/G"/>
</dbReference>
<keyword evidence="5" id="KW-0694">RNA-binding</keyword>
<proteinExistence type="predicted"/>
<keyword evidence="8" id="KW-1185">Reference proteome</keyword>
<dbReference type="InterPro" id="IPR004659">
    <property type="entry name" value="RNase_E/G"/>
</dbReference>
<evidence type="ECO:0000256" key="4">
    <source>
        <dbReference type="ARBA" id="ARBA00022842"/>
    </source>
</evidence>
<dbReference type="GO" id="GO:0016787">
    <property type="term" value="F:hydrolase activity"/>
    <property type="evidence" value="ECO:0007669"/>
    <property type="project" value="UniProtKB-KW"/>
</dbReference>
<dbReference type="GO" id="GO:0005737">
    <property type="term" value="C:cytoplasm"/>
    <property type="evidence" value="ECO:0007669"/>
    <property type="project" value="TreeGrafter"/>
</dbReference>
<dbReference type="GO" id="GO:0003723">
    <property type="term" value="F:RNA binding"/>
    <property type="evidence" value="ECO:0007669"/>
    <property type="project" value="UniProtKB-KW"/>
</dbReference>
<dbReference type="NCBIfam" id="TIGR00757">
    <property type="entry name" value="RNaseEG"/>
    <property type="match status" value="1"/>
</dbReference>
<dbReference type="GO" id="GO:0046872">
    <property type="term" value="F:metal ion binding"/>
    <property type="evidence" value="ECO:0007669"/>
    <property type="project" value="UniProtKB-KW"/>
</dbReference>
<accession>A0A7W3SYS7</accession>
<dbReference type="PANTHER" id="PTHR30001">
    <property type="entry name" value="RIBONUCLEASE"/>
    <property type="match status" value="1"/>
</dbReference>
<dbReference type="PANTHER" id="PTHR30001:SF0">
    <property type="entry name" value="RIBONUCLEASE G"/>
    <property type="match status" value="1"/>
</dbReference>
<dbReference type="CDD" id="cd04453">
    <property type="entry name" value="S1_RNase_E"/>
    <property type="match status" value="1"/>
</dbReference>
<gene>
    <name evidence="7" type="ORF">FHR92_005178</name>
</gene>
<dbReference type="Pfam" id="PF10150">
    <property type="entry name" value="RNase_E_G"/>
    <property type="match status" value="1"/>
</dbReference>
<dbReference type="InterPro" id="IPR003029">
    <property type="entry name" value="S1_domain"/>
</dbReference>
<evidence type="ECO:0000256" key="5">
    <source>
        <dbReference type="ARBA" id="ARBA00022884"/>
    </source>
</evidence>
<name>A0A7W3SYS7_9BACL</name>
<dbReference type="Gene3D" id="2.40.50.140">
    <property type="entry name" value="Nucleic acid-binding proteins"/>
    <property type="match status" value="1"/>
</dbReference>
<protein>
    <submittedName>
        <fullName evidence="7">Ribonuclease G</fullName>
        <ecNumber evidence="7">3.1.26.-</ecNumber>
    </submittedName>
</protein>
<keyword evidence="4" id="KW-0460">Magnesium</keyword>
<evidence type="ECO:0000256" key="3">
    <source>
        <dbReference type="ARBA" id="ARBA00022801"/>
    </source>
</evidence>
<dbReference type="AlphaFoldDB" id="A0A7W3SYS7"/>
<dbReference type="InterPro" id="IPR012340">
    <property type="entry name" value="NA-bd_OB-fold"/>
</dbReference>
<evidence type="ECO:0000313" key="8">
    <source>
        <dbReference type="Proteomes" id="UP000567067"/>
    </source>
</evidence>
<evidence type="ECO:0000259" key="6">
    <source>
        <dbReference type="PROSITE" id="PS50126"/>
    </source>
</evidence>
<dbReference type="EC" id="3.1.26.-" evidence="7"/>
<dbReference type="EMBL" id="JACJIP010000061">
    <property type="protein sequence ID" value="MBA9088660.1"/>
    <property type="molecule type" value="Genomic_DNA"/>
</dbReference>
<comment type="cofactor">
    <cofactor evidence="1">
        <name>Mg(2+)</name>
        <dbReference type="ChEBI" id="CHEBI:18420"/>
    </cofactor>
</comment>
<evidence type="ECO:0000313" key="7">
    <source>
        <dbReference type="EMBL" id="MBA9088660.1"/>
    </source>
</evidence>
<dbReference type="GO" id="GO:0006364">
    <property type="term" value="P:rRNA processing"/>
    <property type="evidence" value="ECO:0007669"/>
    <property type="project" value="TreeGrafter"/>
</dbReference>
<sequence length="409" mass="46275">MFLTERKTKGEIMKRMIVHCGVDSIQLALLEEGKLVEYAAERSQKRGLVGSFFKGKVVNVIPGMQAAFVDIGQKKNAFLYIDDLLHPHLEKQPKQKPLITELLKPGHELIVQVVKEGIGNKGARVTTHYSLPGRWLVYMPNAGYVAVSKKIGSEEERLRLKVIGEELRTEEEGLIIRTNAEHAGSEAIQEDLTLLRGRWNTILSKSDTGISPCVLHHDLSMVQRLMRDVYSPETDELIMDSPEQAKEAADFLATMLPGESPNIVKYKKDSPIFDFYGIRQQLEKDFLRKLWLPGGGYLVWDTTEALTVIDVNTGKFTGRDNLEDTVYLTNLEAAREIARLVRLRDTGGIIIVDFIDMNSEEHRAGVLDTLEKSFKGDRTQHHILGWTKLGLLEMTRKRIRNENVVTVSE</sequence>
<evidence type="ECO:0000256" key="2">
    <source>
        <dbReference type="ARBA" id="ARBA00022723"/>
    </source>
</evidence>
<organism evidence="7 8">
    <name type="scientific">Fontibacillus solani</name>
    <dbReference type="NCBI Taxonomy" id="1572857"/>
    <lineage>
        <taxon>Bacteria</taxon>
        <taxon>Bacillati</taxon>
        <taxon>Bacillota</taxon>
        <taxon>Bacilli</taxon>
        <taxon>Bacillales</taxon>
        <taxon>Paenibacillaceae</taxon>
        <taxon>Fontibacillus</taxon>
    </lineage>
</organism>